<accession>A0A370DG50</accession>
<dbReference type="EMBL" id="QFXC01000008">
    <property type="protein sequence ID" value="RDH83905.1"/>
    <property type="molecule type" value="Genomic_DNA"/>
</dbReference>
<evidence type="ECO:0008006" key="3">
    <source>
        <dbReference type="Google" id="ProtNLM"/>
    </source>
</evidence>
<dbReference type="AlphaFoldDB" id="A0A370DG50"/>
<gene>
    <name evidence="1" type="ORF">DIZ80_07145</name>
</gene>
<dbReference type="Proteomes" id="UP000254266">
    <property type="component" value="Unassembled WGS sequence"/>
</dbReference>
<dbReference type="Pfam" id="PF12843">
    <property type="entry name" value="QSregVF_b"/>
    <property type="match status" value="1"/>
</dbReference>
<organism evidence="1 2">
    <name type="scientific">endosymbiont of Galathealinum brachiosum</name>
    <dbReference type="NCBI Taxonomy" id="2200906"/>
    <lineage>
        <taxon>Bacteria</taxon>
        <taxon>Pseudomonadati</taxon>
        <taxon>Pseudomonadota</taxon>
        <taxon>Gammaproteobacteria</taxon>
        <taxon>sulfur-oxidizing symbionts</taxon>
    </lineage>
</organism>
<protein>
    <recommendedName>
        <fullName evidence="3">Cytoplasmic protein</fullName>
    </recommendedName>
</protein>
<evidence type="ECO:0000313" key="2">
    <source>
        <dbReference type="Proteomes" id="UP000254266"/>
    </source>
</evidence>
<keyword evidence="2" id="KW-1185">Reference proteome</keyword>
<sequence length="82" mass="9196">MTTENIPAFDAGLAHEDIIKLASYRMPFGKHAGQLLIDLPEPYVVWFHGKGFPEGELGRMLGITYEIKVNGLEPLFKPLLNK</sequence>
<proteinExistence type="predicted"/>
<name>A0A370DG50_9GAMM</name>
<dbReference type="InterPro" id="IPR024530">
    <property type="entry name" value="QSregVF_b"/>
</dbReference>
<reference evidence="1 2" key="1">
    <citation type="journal article" date="2018" name="ISME J.">
        <title>Endosymbiont genomes yield clues of tubeworm success.</title>
        <authorList>
            <person name="Li Y."/>
            <person name="Liles M.R."/>
            <person name="Halanych K.M."/>
        </authorList>
    </citation>
    <scope>NUCLEOTIDE SEQUENCE [LARGE SCALE GENOMIC DNA]</scope>
    <source>
        <strain evidence="1">A1464</strain>
    </source>
</reference>
<evidence type="ECO:0000313" key="1">
    <source>
        <dbReference type="EMBL" id="RDH83905.1"/>
    </source>
</evidence>
<comment type="caution">
    <text evidence="1">The sequence shown here is derived from an EMBL/GenBank/DDBJ whole genome shotgun (WGS) entry which is preliminary data.</text>
</comment>